<dbReference type="Proteomes" id="UP001304515">
    <property type="component" value="Chromosome"/>
</dbReference>
<dbReference type="EMBL" id="CP134878">
    <property type="protein sequence ID" value="WNM18044.1"/>
    <property type="molecule type" value="Genomic_DNA"/>
</dbReference>
<proteinExistence type="predicted"/>
<evidence type="ECO:0000313" key="3">
    <source>
        <dbReference type="EMBL" id="WNM22096.1"/>
    </source>
</evidence>
<dbReference type="RefSeq" id="WP_313321694.1">
    <property type="nucleotide sequence ID" value="NZ_CP134878.1"/>
</dbReference>
<dbReference type="AlphaFoldDB" id="A0AA96J794"/>
<sequence length="278" mass="32524">MSICKRLGFEAIQEYRGKGWRADVYLPNNGNPIAFEVQLSTQSLKRTLERQSKYISEGVVACWLFENPVSKLTEERPDLPIFNVFEFEDSNFMVNLLDRRIVDLQTFVKSFISNDIQFKSILKTDSRQLVELVFYEMDCWKCGELNYLYFVDSRFYSTCKAEIKPHEGLWDSSSVEFNPKIVELSKKILDTRKDLKLSTIKPRYSNTVEKSYVSFGCHKCDSIFGDFFVMEAKMEMIYEPKEIILKGEIELNDEIELGIPHWCFPENGTFCNNDEVPF</sequence>
<evidence type="ECO:0000313" key="4">
    <source>
        <dbReference type="Proteomes" id="UP001304515"/>
    </source>
</evidence>
<evidence type="ECO:0000313" key="2">
    <source>
        <dbReference type="EMBL" id="WNM18044.1"/>
    </source>
</evidence>
<protein>
    <recommendedName>
        <fullName evidence="1">Competence protein CoiA nuclease-like domain-containing protein</fullName>
    </recommendedName>
</protein>
<name>A0AA96J794_9FLAO</name>
<accession>A0AA96J794</accession>
<reference evidence="2 4" key="1">
    <citation type="submission" date="2023-09" db="EMBL/GenBank/DDBJ databases">
        <title>Flavobacterium sp. a novel bacteria isolate from Pepper rhizosphere.</title>
        <authorList>
            <person name="Peng Y."/>
            <person name="Lee J."/>
        </authorList>
    </citation>
    <scope>NUCLEOTIDE SEQUENCE</scope>
    <source>
        <strain evidence="2">PMR2A8</strain>
        <strain evidence="3 4">PMTSA4</strain>
    </source>
</reference>
<dbReference type="KEGG" id="fcj:RN605_01765"/>
<organism evidence="2">
    <name type="scientific">Flavobacterium capsici</name>
    <dbReference type="NCBI Taxonomy" id="3075618"/>
    <lineage>
        <taxon>Bacteria</taxon>
        <taxon>Pseudomonadati</taxon>
        <taxon>Bacteroidota</taxon>
        <taxon>Flavobacteriia</taxon>
        <taxon>Flavobacteriales</taxon>
        <taxon>Flavobacteriaceae</taxon>
        <taxon>Flavobacterium</taxon>
    </lineage>
</organism>
<keyword evidence="4" id="KW-1185">Reference proteome</keyword>
<evidence type="ECO:0000259" key="1">
    <source>
        <dbReference type="Pfam" id="PF06054"/>
    </source>
</evidence>
<dbReference type="EMBL" id="CP134890">
    <property type="protein sequence ID" value="WNM22096.1"/>
    <property type="molecule type" value="Genomic_DNA"/>
</dbReference>
<accession>A0AA96J878</accession>
<gene>
    <name evidence="3" type="ORF">RN605_01765</name>
    <name evidence="2" type="ORF">RN608_08465</name>
</gene>
<feature type="domain" description="Competence protein CoiA nuclease-like" evidence="1">
    <location>
        <begin position="21"/>
        <end position="74"/>
    </location>
</feature>
<dbReference type="InterPro" id="IPR010330">
    <property type="entry name" value="CoiA_nuc"/>
</dbReference>
<dbReference type="Pfam" id="PF06054">
    <property type="entry name" value="CoiA_nuc"/>
    <property type="match status" value="1"/>
</dbReference>